<evidence type="ECO:0008006" key="3">
    <source>
        <dbReference type="Google" id="ProtNLM"/>
    </source>
</evidence>
<protein>
    <recommendedName>
        <fullName evidence="3">Conjugal transfer protein TraN</fullName>
    </recommendedName>
</protein>
<keyword evidence="1" id="KW-0732">Signal</keyword>
<dbReference type="Proteomes" id="UP001234916">
    <property type="component" value="Chromosome"/>
</dbReference>
<dbReference type="EMBL" id="CP107246">
    <property type="protein sequence ID" value="WIM06268.1"/>
    <property type="molecule type" value="Genomic_DNA"/>
</dbReference>
<organism evidence="2">
    <name type="scientific">Candidatus Nitricoxidivorans perseverans</name>
    <dbReference type="NCBI Taxonomy" id="2975601"/>
    <lineage>
        <taxon>Bacteria</taxon>
        <taxon>Pseudomonadati</taxon>
        <taxon>Pseudomonadota</taxon>
        <taxon>Betaproteobacteria</taxon>
        <taxon>Nitrosomonadales</taxon>
        <taxon>Sterolibacteriaceae</taxon>
        <taxon>Candidatus Nitricoxidivorans</taxon>
    </lineage>
</organism>
<feature type="chain" id="PRO_5041365788" description="Conjugal transfer protein TraN" evidence="1">
    <location>
        <begin position="21"/>
        <end position="399"/>
    </location>
</feature>
<feature type="signal peptide" evidence="1">
    <location>
        <begin position="1"/>
        <end position="20"/>
    </location>
</feature>
<accession>A0AA49IYQ5</accession>
<sequence>MSMRNLILLACVLIAGTAIAQGYDASTAFSDGRSLGSGAIGGAQQGIGTTNATAVVPGYGQATSQAGLFQGGMGQLSGPGVSKVMDCSSQTPDADAFRRQECDAVNFVARNPSVRPAFSIDRATDPLITRNNAIAANPAIQLTGVNIGAATEQCRVVTQTTPAVFSTEICTEYRPVTSNFCSTARQISVDQHHLYQCVEQMQTMSNASCYIGQQIAVSTSYNYQCNQTVQGYETLSCRRGVSATVGFGQCTPGAWLGRTAFMDCSWCVDPYMAMNVFCGSNGRSYEVEPYRSYDGVNRYDYNWIGYPWNGSYGRFPVAVAPGQSVTDYYVSNLGFGCNLYVYFSVSCSSTTCTPSMRNVSSGCNSSGGAGTGAPLQLPMSKTVSSWTSNECATLQQRAR</sequence>
<name>A0AA49IYQ5_9PROT</name>
<evidence type="ECO:0000256" key="1">
    <source>
        <dbReference type="SAM" id="SignalP"/>
    </source>
</evidence>
<gene>
    <name evidence="2" type="ORF">OHM77_02960</name>
</gene>
<proteinExistence type="predicted"/>
<reference evidence="2" key="1">
    <citation type="journal article" date="2023" name="Nat. Microbiol.">
        <title>Enrichment and characterization of a nitric oxide-reducing microbial community in a continuous bioreactor.</title>
        <authorList>
            <person name="Garrido-Amador P."/>
            <person name="Stortenbeker N."/>
            <person name="Wessels H.J.C.T."/>
            <person name="Speth D.R."/>
            <person name="Garcia-Heredia I."/>
            <person name="Kartal B."/>
        </authorList>
    </citation>
    <scope>NUCLEOTIDE SEQUENCE</scope>
    <source>
        <strain evidence="2">MAG1</strain>
    </source>
</reference>
<dbReference type="KEGG" id="npv:OHM77_02960"/>
<dbReference type="AlphaFoldDB" id="A0AA49IYQ5"/>
<evidence type="ECO:0000313" key="2">
    <source>
        <dbReference type="EMBL" id="WIM06268.1"/>
    </source>
</evidence>